<dbReference type="STRING" id="449.LHA_0239"/>
<dbReference type="AlphaFoldDB" id="A0A0A8UP92"/>
<dbReference type="Proteomes" id="UP000032803">
    <property type="component" value="Chromosome I"/>
</dbReference>
<evidence type="ECO:0000313" key="2">
    <source>
        <dbReference type="EMBL" id="CEK09351.1"/>
    </source>
</evidence>
<evidence type="ECO:0000313" key="3">
    <source>
        <dbReference type="Proteomes" id="UP000032803"/>
    </source>
</evidence>
<name>A0A0A8UP92_LEGHA</name>
<dbReference type="HOGENOM" id="CLU_112567_1_1_6"/>
<dbReference type="RefSeq" id="WP_197541147.1">
    <property type="nucleotide sequence ID" value="NZ_LN681225.1"/>
</dbReference>
<dbReference type="InterPro" id="IPR003781">
    <property type="entry name" value="CoA-bd"/>
</dbReference>
<dbReference type="SUPFAM" id="SSF51735">
    <property type="entry name" value="NAD(P)-binding Rossmann-fold domains"/>
    <property type="match status" value="1"/>
</dbReference>
<dbReference type="Gene3D" id="3.40.50.720">
    <property type="entry name" value="NAD(P)-binding Rossmann-like Domain"/>
    <property type="match status" value="1"/>
</dbReference>
<dbReference type="PANTHER" id="PTHR33303">
    <property type="entry name" value="CYTOPLASMIC PROTEIN-RELATED"/>
    <property type="match status" value="1"/>
</dbReference>
<proteinExistence type="predicted"/>
<dbReference type="PANTHER" id="PTHR33303:SF2">
    <property type="entry name" value="COA-BINDING DOMAIN-CONTAINING PROTEIN"/>
    <property type="match status" value="1"/>
</dbReference>
<dbReference type="Pfam" id="PF13380">
    <property type="entry name" value="CoA_binding_2"/>
    <property type="match status" value="1"/>
</dbReference>
<gene>
    <name evidence="2" type="ORF">LHA_0239</name>
</gene>
<sequence>MPMNLEAQINQFLSSKAFGVVGASGRRHKFGNKVLRCYLQHGKTAYPINPRESIVEGIASVETVTQLPSDVESISIITPAAVTERVVEEAIKKGIKNIWMQPGAESEKAIHDCNKNGINVIAKGPCLLVELGFIDE</sequence>
<organism evidence="2 3">
    <name type="scientific">Legionella hackeliae</name>
    <dbReference type="NCBI Taxonomy" id="449"/>
    <lineage>
        <taxon>Bacteria</taxon>
        <taxon>Pseudomonadati</taxon>
        <taxon>Pseudomonadota</taxon>
        <taxon>Gammaproteobacteria</taxon>
        <taxon>Legionellales</taxon>
        <taxon>Legionellaceae</taxon>
        <taxon>Legionella</taxon>
    </lineage>
</organism>
<dbReference type="KEGG" id="lha:LHA_0239"/>
<accession>A0A0A8UP92</accession>
<dbReference type="InterPro" id="IPR036291">
    <property type="entry name" value="NAD(P)-bd_dom_sf"/>
</dbReference>
<keyword evidence="3" id="KW-1185">Reference proteome</keyword>
<dbReference type="SMART" id="SM00881">
    <property type="entry name" value="CoA_binding"/>
    <property type="match status" value="1"/>
</dbReference>
<dbReference type="PATRIC" id="fig|449.7.peg.943"/>
<dbReference type="EMBL" id="LN681225">
    <property type="protein sequence ID" value="CEK09351.1"/>
    <property type="molecule type" value="Genomic_DNA"/>
</dbReference>
<reference evidence="3" key="1">
    <citation type="submission" date="2014-09" db="EMBL/GenBank/DDBJ databases">
        <authorList>
            <person name="Gomez-Valero L."/>
        </authorList>
    </citation>
    <scope>NUCLEOTIDE SEQUENCE [LARGE SCALE GENOMIC DNA]</scope>
    <source>
        <strain evidence="3">ATCC35250</strain>
    </source>
</reference>
<protein>
    <submittedName>
        <fullName evidence="2">CoA-binding protein</fullName>
    </submittedName>
</protein>
<evidence type="ECO:0000259" key="1">
    <source>
        <dbReference type="SMART" id="SM00881"/>
    </source>
</evidence>
<feature type="domain" description="CoA-binding" evidence="1">
    <location>
        <begin position="12"/>
        <end position="104"/>
    </location>
</feature>